<dbReference type="InterPro" id="IPR011923">
    <property type="entry name" value="RodA/MrdB"/>
</dbReference>
<keyword evidence="6 10" id="KW-0472">Membrane</keyword>
<accession>A0ABQ2F858</accession>
<feature type="transmembrane region" description="Helical" evidence="10">
    <location>
        <begin position="210"/>
        <end position="227"/>
    </location>
</feature>
<comment type="pathway">
    <text evidence="2">Cell wall biogenesis; peptidoglycan biosynthesis.</text>
</comment>
<dbReference type="Proteomes" id="UP000662111">
    <property type="component" value="Unassembled WGS sequence"/>
</dbReference>
<reference evidence="12" key="1">
    <citation type="journal article" date="2019" name="Int. J. Syst. Evol. Microbiol.">
        <title>The Global Catalogue of Microorganisms (GCM) 10K type strain sequencing project: providing services to taxonomists for standard genome sequencing and annotation.</title>
        <authorList>
            <consortium name="The Broad Institute Genomics Platform"/>
            <consortium name="The Broad Institute Genome Sequencing Center for Infectious Disease"/>
            <person name="Wu L."/>
            <person name="Ma J."/>
        </authorList>
    </citation>
    <scope>NUCLEOTIDE SEQUENCE [LARGE SCALE GENOMIC DNA]</scope>
    <source>
        <strain evidence="12">CGMCC 1.5362</strain>
    </source>
</reference>
<evidence type="ECO:0000256" key="10">
    <source>
        <dbReference type="SAM" id="Phobius"/>
    </source>
</evidence>
<evidence type="ECO:0000256" key="5">
    <source>
        <dbReference type="ARBA" id="ARBA00022989"/>
    </source>
</evidence>
<evidence type="ECO:0000256" key="2">
    <source>
        <dbReference type="ARBA" id="ARBA00004752"/>
    </source>
</evidence>
<protein>
    <recommendedName>
        <fullName evidence="7">peptidoglycan glycosyltransferase</fullName>
        <ecNumber evidence="7">2.4.99.28</ecNumber>
    </recommendedName>
</protein>
<evidence type="ECO:0000256" key="3">
    <source>
        <dbReference type="ARBA" id="ARBA00022692"/>
    </source>
</evidence>
<feature type="transmembrane region" description="Helical" evidence="10">
    <location>
        <begin position="186"/>
        <end position="203"/>
    </location>
</feature>
<feature type="transmembrane region" description="Helical" evidence="10">
    <location>
        <begin position="297"/>
        <end position="318"/>
    </location>
</feature>
<keyword evidence="4" id="KW-0133">Cell shape</keyword>
<feature type="transmembrane region" description="Helical" evidence="10">
    <location>
        <begin position="363"/>
        <end position="384"/>
    </location>
</feature>
<comment type="caution">
    <text evidence="11">The sequence shown here is derived from an EMBL/GenBank/DDBJ whole genome shotgun (WGS) entry which is preliminary data.</text>
</comment>
<dbReference type="PROSITE" id="PS00428">
    <property type="entry name" value="FTSW_RODA_SPOVE"/>
    <property type="match status" value="1"/>
</dbReference>
<evidence type="ECO:0000256" key="6">
    <source>
        <dbReference type="ARBA" id="ARBA00023136"/>
    </source>
</evidence>
<dbReference type="InterPro" id="IPR001182">
    <property type="entry name" value="FtsW/RodA"/>
</dbReference>
<keyword evidence="12" id="KW-1185">Reference proteome</keyword>
<dbReference type="EC" id="2.4.99.28" evidence="7"/>
<feature type="transmembrane region" description="Helical" evidence="10">
    <location>
        <begin position="136"/>
        <end position="152"/>
    </location>
</feature>
<organism evidence="11 12">
    <name type="scientific">Ornithinimicrobium pekingense</name>
    <dbReference type="NCBI Taxonomy" id="384677"/>
    <lineage>
        <taxon>Bacteria</taxon>
        <taxon>Bacillati</taxon>
        <taxon>Actinomycetota</taxon>
        <taxon>Actinomycetes</taxon>
        <taxon>Micrococcales</taxon>
        <taxon>Ornithinimicrobiaceae</taxon>
        <taxon>Ornithinimicrobium</taxon>
    </lineage>
</organism>
<feature type="transmembrane region" description="Helical" evidence="10">
    <location>
        <begin position="330"/>
        <end position="351"/>
    </location>
</feature>
<proteinExistence type="predicted"/>
<evidence type="ECO:0000256" key="8">
    <source>
        <dbReference type="ARBA" id="ARBA00049902"/>
    </source>
</evidence>
<dbReference type="InterPro" id="IPR018365">
    <property type="entry name" value="Cell_cycle_FtsW-rel_CS"/>
</dbReference>
<evidence type="ECO:0000256" key="9">
    <source>
        <dbReference type="SAM" id="MobiDB-lite"/>
    </source>
</evidence>
<dbReference type="PANTHER" id="PTHR30474">
    <property type="entry name" value="CELL CYCLE PROTEIN"/>
    <property type="match status" value="1"/>
</dbReference>
<dbReference type="EMBL" id="BMLB01000002">
    <property type="protein sequence ID" value="GGK61976.1"/>
    <property type="molecule type" value="Genomic_DNA"/>
</dbReference>
<evidence type="ECO:0000313" key="12">
    <source>
        <dbReference type="Proteomes" id="UP000662111"/>
    </source>
</evidence>
<feature type="region of interest" description="Disordered" evidence="9">
    <location>
        <begin position="1"/>
        <end position="22"/>
    </location>
</feature>
<evidence type="ECO:0000256" key="7">
    <source>
        <dbReference type="ARBA" id="ARBA00044770"/>
    </source>
</evidence>
<feature type="compositionally biased region" description="Low complexity" evidence="9">
    <location>
        <begin position="1"/>
        <end position="13"/>
    </location>
</feature>
<dbReference type="PANTHER" id="PTHR30474:SF14">
    <property type="entry name" value="CELL CYCLE PROTEIN"/>
    <property type="match status" value="1"/>
</dbReference>
<feature type="transmembrane region" description="Helical" evidence="10">
    <location>
        <begin position="35"/>
        <end position="53"/>
    </location>
</feature>
<dbReference type="NCBIfam" id="TIGR02210">
    <property type="entry name" value="rodA_shape"/>
    <property type="match status" value="1"/>
</dbReference>
<name>A0ABQ2F858_9MICO</name>
<sequence>MRVPQRGGVRVPRMSAPPSGERLSGLRSRYARADWGPFVAALGLSVVGALLVWSATHREVGSALAVRHLVNAALGCAGALALVAVDLRRMRAAAPWVYLAGVVGLLLVLSPLGQSVNGSRSWLFLPGGFSLQPAELAKIGLVIGLAMILAEGRDPLRPPQWRDVLLAWALAAVPVGLILLQPDLGSALVLGMLTIGVVAASGASWRWTAAALAGTVTAVVAAVRVPLLDPYQLDRLLAFRDPALDPEGIGYQTRQVRLAIGSGGWSGTGLGEGPQTQGGFIPYQETDFIFSVAGEELGFVGAAGLLALLGFLVVRALLVGVRCEDPFGRLVAVGVACWFAFQVFENVGMSLGLMPVTGLPLPFLSYGGSSMLACWLAVGLLAGAQQERPGAWRGGPDLRRSAHPQG</sequence>
<dbReference type="Pfam" id="PF01098">
    <property type="entry name" value="FTSW_RODA_SPOVE"/>
    <property type="match status" value="1"/>
</dbReference>
<feature type="transmembrane region" description="Helical" evidence="10">
    <location>
        <begin position="97"/>
        <end position="116"/>
    </location>
</feature>
<keyword evidence="5 10" id="KW-1133">Transmembrane helix</keyword>
<feature type="transmembrane region" description="Helical" evidence="10">
    <location>
        <begin position="164"/>
        <end position="180"/>
    </location>
</feature>
<evidence type="ECO:0000313" key="11">
    <source>
        <dbReference type="EMBL" id="GGK61976.1"/>
    </source>
</evidence>
<gene>
    <name evidence="11" type="ORF">GCM10011509_07980</name>
</gene>
<comment type="catalytic activity">
    <reaction evidence="8">
        <text>[GlcNAc-(1-&gt;4)-Mur2Ac(oyl-L-Ala-gamma-D-Glu-L-Lys-D-Ala-D-Ala)](n)-di-trans,octa-cis-undecaprenyl diphosphate + beta-D-GlcNAc-(1-&gt;4)-Mur2Ac(oyl-L-Ala-gamma-D-Glu-L-Lys-D-Ala-D-Ala)-di-trans,octa-cis-undecaprenyl diphosphate = [GlcNAc-(1-&gt;4)-Mur2Ac(oyl-L-Ala-gamma-D-Glu-L-Lys-D-Ala-D-Ala)](n+1)-di-trans,octa-cis-undecaprenyl diphosphate + di-trans,octa-cis-undecaprenyl diphosphate + H(+)</text>
        <dbReference type="Rhea" id="RHEA:23708"/>
        <dbReference type="Rhea" id="RHEA-COMP:9602"/>
        <dbReference type="Rhea" id="RHEA-COMP:9603"/>
        <dbReference type="ChEBI" id="CHEBI:15378"/>
        <dbReference type="ChEBI" id="CHEBI:58405"/>
        <dbReference type="ChEBI" id="CHEBI:60033"/>
        <dbReference type="ChEBI" id="CHEBI:78435"/>
        <dbReference type="EC" id="2.4.99.28"/>
    </reaction>
</comment>
<evidence type="ECO:0000256" key="4">
    <source>
        <dbReference type="ARBA" id="ARBA00022960"/>
    </source>
</evidence>
<evidence type="ECO:0000256" key="1">
    <source>
        <dbReference type="ARBA" id="ARBA00004141"/>
    </source>
</evidence>
<feature type="transmembrane region" description="Helical" evidence="10">
    <location>
        <begin position="65"/>
        <end position="85"/>
    </location>
</feature>
<keyword evidence="3 10" id="KW-0812">Transmembrane</keyword>
<comment type="subcellular location">
    <subcellularLocation>
        <location evidence="1">Membrane</location>
        <topology evidence="1">Multi-pass membrane protein</topology>
    </subcellularLocation>
</comment>